<evidence type="ECO:0000256" key="3">
    <source>
        <dbReference type="ARBA" id="ARBA00023125"/>
    </source>
</evidence>
<accession>A0ABY3X5V1</accession>
<gene>
    <name evidence="6" type="ORF">MMG00_03010</name>
</gene>
<keyword evidence="2" id="KW-0805">Transcription regulation</keyword>
<keyword evidence="7" id="KW-1185">Reference proteome</keyword>
<evidence type="ECO:0000259" key="5">
    <source>
        <dbReference type="PROSITE" id="PS50931"/>
    </source>
</evidence>
<proteinExistence type="inferred from homology"/>
<dbReference type="PROSITE" id="PS50931">
    <property type="entry name" value="HTH_LYSR"/>
    <property type="match status" value="1"/>
</dbReference>
<reference evidence="6 7" key="1">
    <citation type="submission" date="2022-03" db="EMBL/GenBank/DDBJ databases">
        <title>Ignatzschineria rhizosphaerae HR5S32.</title>
        <authorList>
            <person name="Sun J.Q."/>
            <person name="Feng J.Y."/>
        </authorList>
    </citation>
    <scope>NUCLEOTIDE SEQUENCE [LARGE SCALE GENOMIC DNA]</scope>
    <source>
        <strain evidence="6 7">HR5S32</strain>
    </source>
</reference>
<dbReference type="InterPro" id="IPR005119">
    <property type="entry name" value="LysR_subst-bd"/>
</dbReference>
<sequence>MNIRQIRHFITVAEELHFGRAAARLHMSQPPLSISIQKLEEDLGYSLLLRNNKSVTLTHAGKLFYKESLFLLKNIEEMRKIGCKVAHDTIGTLRIGFTSSLLFKGLKKSLDDYQSQYPEISILLNEINSNNQLLALTRQQIDIGFVHNYQAEGNIQAERYFQEEFVCCLPKDHPLAIEKTLALSKLSTEIFLLFPHAYSPYYHSRIMALCASSNFTPYIAHEIGNWLTIIEMVSQGFGISLVPESIQGINNSGVVYIPIDNHEIRSETYCIWDKDHASNAALNFLSFLGLNQ</sequence>
<evidence type="ECO:0000256" key="4">
    <source>
        <dbReference type="ARBA" id="ARBA00023163"/>
    </source>
</evidence>
<keyword evidence="3" id="KW-0238">DNA-binding</keyword>
<protein>
    <submittedName>
        <fullName evidence="6">LysR family transcriptional regulator</fullName>
    </submittedName>
</protein>
<evidence type="ECO:0000256" key="2">
    <source>
        <dbReference type="ARBA" id="ARBA00023015"/>
    </source>
</evidence>
<dbReference type="Gene3D" id="1.10.10.10">
    <property type="entry name" value="Winged helix-like DNA-binding domain superfamily/Winged helix DNA-binding domain"/>
    <property type="match status" value="1"/>
</dbReference>
<dbReference type="Proteomes" id="UP000829542">
    <property type="component" value="Chromosome"/>
</dbReference>
<dbReference type="RefSeq" id="WP_242151219.1">
    <property type="nucleotide sequence ID" value="NZ_CP093379.1"/>
</dbReference>
<organism evidence="6 7">
    <name type="scientific">Ignatzschineria rhizosphaerae</name>
    <dbReference type="NCBI Taxonomy" id="2923279"/>
    <lineage>
        <taxon>Bacteria</taxon>
        <taxon>Pseudomonadati</taxon>
        <taxon>Pseudomonadota</taxon>
        <taxon>Gammaproteobacteria</taxon>
        <taxon>Cardiobacteriales</taxon>
        <taxon>Ignatzschineriaceae</taxon>
        <taxon>Ignatzschineria</taxon>
    </lineage>
</organism>
<dbReference type="PANTHER" id="PTHR30346:SF0">
    <property type="entry name" value="HCA OPERON TRANSCRIPTIONAL ACTIVATOR HCAR"/>
    <property type="match status" value="1"/>
</dbReference>
<dbReference type="Gene3D" id="3.40.190.10">
    <property type="entry name" value="Periplasmic binding protein-like II"/>
    <property type="match status" value="2"/>
</dbReference>
<name>A0ABY3X5V1_9GAMM</name>
<evidence type="ECO:0000256" key="1">
    <source>
        <dbReference type="ARBA" id="ARBA00009437"/>
    </source>
</evidence>
<dbReference type="InterPro" id="IPR036388">
    <property type="entry name" value="WH-like_DNA-bd_sf"/>
</dbReference>
<keyword evidence="4" id="KW-0804">Transcription</keyword>
<dbReference type="PANTHER" id="PTHR30346">
    <property type="entry name" value="TRANSCRIPTIONAL DUAL REGULATOR HCAR-RELATED"/>
    <property type="match status" value="1"/>
</dbReference>
<feature type="domain" description="HTH lysR-type" evidence="5">
    <location>
        <begin position="1"/>
        <end position="58"/>
    </location>
</feature>
<dbReference type="InterPro" id="IPR036390">
    <property type="entry name" value="WH_DNA-bd_sf"/>
</dbReference>
<dbReference type="Pfam" id="PF03466">
    <property type="entry name" value="LysR_substrate"/>
    <property type="match status" value="1"/>
</dbReference>
<evidence type="ECO:0000313" key="7">
    <source>
        <dbReference type="Proteomes" id="UP000829542"/>
    </source>
</evidence>
<dbReference type="InterPro" id="IPR000847">
    <property type="entry name" value="LysR_HTH_N"/>
</dbReference>
<comment type="similarity">
    <text evidence="1">Belongs to the LysR transcriptional regulatory family.</text>
</comment>
<dbReference type="SUPFAM" id="SSF46785">
    <property type="entry name" value="Winged helix' DNA-binding domain"/>
    <property type="match status" value="1"/>
</dbReference>
<dbReference type="SUPFAM" id="SSF53850">
    <property type="entry name" value="Periplasmic binding protein-like II"/>
    <property type="match status" value="1"/>
</dbReference>
<evidence type="ECO:0000313" key="6">
    <source>
        <dbReference type="EMBL" id="UNM96842.1"/>
    </source>
</evidence>
<dbReference type="PRINTS" id="PR00039">
    <property type="entry name" value="HTHLYSR"/>
</dbReference>
<dbReference type="EMBL" id="CP093379">
    <property type="protein sequence ID" value="UNM96842.1"/>
    <property type="molecule type" value="Genomic_DNA"/>
</dbReference>
<dbReference type="Pfam" id="PF00126">
    <property type="entry name" value="HTH_1"/>
    <property type="match status" value="1"/>
</dbReference>